<evidence type="ECO:0000313" key="2">
    <source>
        <dbReference type="EMBL" id="ACR36923.1"/>
    </source>
</evidence>
<name>C4J6X3_MAIZE</name>
<proteinExistence type="evidence at transcript level"/>
<feature type="compositionally biased region" description="Basic and acidic residues" evidence="1">
    <location>
        <begin position="201"/>
        <end position="211"/>
    </location>
</feature>
<protein>
    <submittedName>
        <fullName evidence="2">Uncharacterized protein</fullName>
    </submittedName>
</protein>
<dbReference type="EMBL" id="BT086570">
    <property type="protein sequence ID" value="ACR36923.1"/>
    <property type="molecule type" value="mRNA"/>
</dbReference>
<feature type="region of interest" description="Disordered" evidence="1">
    <location>
        <begin position="192"/>
        <end position="230"/>
    </location>
</feature>
<sequence>MQFEARKMLINIAELRLTSPVLLLVLVLGSPVRLDDQEDLLPDERAVFVVDDLALPPHPVRQALDLHQHVHVFPDDHRAPGPQDPVHLQEDAVHLTPVLVQGEHRIRMDEVVGPRVGRHALAPVLVASDEAALVDGPERGRVRHGRDHVHDPQRVAGQRQRRGEPAQARVHVQHVAVPPLLLELAGHRLVVPDPPPPQLRVLRERPGRDAPDSAAGDPGRHGREPLRPSLHRAAGDVAGLGDLRQRRYAGLHLVVPCRVRVLARAEGPGRLGGLAAGVVVGLLPDGDVAGLLDLGPAEAPGDGLDGLLLGVEVLLGPLPPLPVLVPVDRRPGQDPVPSGTQHPVDLDQVQSICTPRSVPSAELSVLNTERERECRAVRACVP</sequence>
<reference evidence="2" key="2">
    <citation type="submission" date="2012-06" db="EMBL/GenBank/DDBJ databases">
        <authorList>
            <person name="Yu Y."/>
            <person name="Currie J."/>
            <person name="Lomeli R."/>
            <person name="Angelova A."/>
            <person name="Collura K."/>
            <person name="Wissotski M."/>
            <person name="Campos D."/>
            <person name="Kudrna D."/>
            <person name="Golser W."/>
            <person name="Ashely E."/>
            <person name="Descour A."/>
            <person name="Fernandes J."/>
            <person name="Soderlund C."/>
            <person name="Walbot V."/>
        </authorList>
    </citation>
    <scope>NUCLEOTIDE SEQUENCE</scope>
    <source>
        <strain evidence="2">B73</strain>
    </source>
</reference>
<accession>C4J6X3</accession>
<evidence type="ECO:0000256" key="1">
    <source>
        <dbReference type="SAM" id="MobiDB-lite"/>
    </source>
</evidence>
<feature type="region of interest" description="Disordered" evidence="1">
    <location>
        <begin position="140"/>
        <end position="167"/>
    </location>
</feature>
<organism evidence="2">
    <name type="scientific">Zea mays</name>
    <name type="common">Maize</name>
    <dbReference type="NCBI Taxonomy" id="4577"/>
    <lineage>
        <taxon>Eukaryota</taxon>
        <taxon>Viridiplantae</taxon>
        <taxon>Streptophyta</taxon>
        <taxon>Embryophyta</taxon>
        <taxon>Tracheophyta</taxon>
        <taxon>Spermatophyta</taxon>
        <taxon>Magnoliopsida</taxon>
        <taxon>Liliopsida</taxon>
        <taxon>Poales</taxon>
        <taxon>Poaceae</taxon>
        <taxon>PACMAD clade</taxon>
        <taxon>Panicoideae</taxon>
        <taxon>Andropogonodae</taxon>
        <taxon>Andropogoneae</taxon>
        <taxon>Tripsacinae</taxon>
        <taxon>Zea</taxon>
    </lineage>
</organism>
<dbReference type="AlphaFoldDB" id="C4J6X3"/>
<reference evidence="2" key="1">
    <citation type="journal article" date="2009" name="PLoS Genet.">
        <title>Sequencing, mapping, and analysis of 27,455 maize full-length cDNAs.</title>
        <authorList>
            <person name="Soderlund C."/>
            <person name="Descour A."/>
            <person name="Kudrna D."/>
            <person name="Bomhoff M."/>
            <person name="Boyd L."/>
            <person name="Currie J."/>
            <person name="Angelova A."/>
            <person name="Collura K."/>
            <person name="Wissotski M."/>
            <person name="Ashley E."/>
            <person name="Morrow D."/>
            <person name="Fernandes J."/>
            <person name="Walbot V."/>
            <person name="Yu Y."/>
        </authorList>
    </citation>
    <scope>NUCLEOTIDE SEQUENCE</scope>
    <source>
        <strain evidence="2">B73</strain>
    </source>
</reference>